<protein>
    <submittedName>
        <fullName evidence="12">Uncharacterized protein</fullName>
    </submittedName>
</protein>
<feature type="repeat" description="Solcar" evidence="10">
    <location>
        <begin position="29"/>
        <end position="113"/>
    </location>
</feature>
<dbReference type="STRING" id="135651.G0PE98"/>
<evidence type="ECO:0000256" key="7">
    <source>
        <dbReference type="ARBA" id="ARBA00022989"/>
    </source>
</evidence>
<dbReference type="InterPro" id="IPR018108">
    <property type="entry name" value="MCP_transmembrane"/>
</dbReference>
<dbReference type="Gene3D" id="1.50.40.10">
    <property type="entry name" value="Mitochondrial carrier domain"/>
    <property type="match status" value="1"/>
</dbReference>
<dbReference type="eggNOG" id="KOG1519">
    <property type="taxonomic scope" value="Eukaryota"/>
</dbReference>
<dbReference type="Pfam" id="PF00153">
    <property type="entry name" value="Mito_carr"/>
    <property type="match status" value="1"/>
</dbReference>
<keyword evidence="5" id="KW-0677">Repeat</keyword>
<keyword evidence="13" id="KW-1185">Reference proteome</keyword>
<gene>
    <name evidence="12" type="ORF">CAEBREN_07341</name>
</gene>
<dbReference type="InParanoid" id="G0PE98"/>
<evidence type="ECO:0000256" key="8">
    <source>
        <dbReference type="ARBA" id="ARBA00023128"/>
    </source>
</evidence>
<dbReference type="PANTHER" id="PTHR46131">
    <property type="entry name" value="SD08549P"/>
    <property type="match status" value="1"/>
</dbReference>
<proteinExistence type="inferred from homology"/>
<dbReference type="Proteomes" id="UP000008068">
    <property type="component" value="Unassembled WGS sequence"/>
</dbReference>
<evidence type="ECO:0000256" key="5">
    <source>
        <dbReference type="ARBA" id="ARBA00022737"/>
    </source>
</evidence>
<accession>G0PE98</accession>
<dbReference type="InterPro" id="IPR052465">
    <property type="entry name" value="Mito_NAD+_Carrier"/>
</dbReference>
<dbReference type="AlphaFoldDB" id="G0PE98"/>
<keyword evidence="3 11" id="KW-0813">Transport</keyword>
<sequence>MRMNNRALMFGVYDNFESLLSCSASSNTSLTICHAQAGFLSGICEAMLCPLERVQVLLQTSKYHDQFKHTLNAFNQLRDYGYREYYRGFSVVLLRNGLSNALYFTLKGPLKQKVGVPYDSAIQVFREVWKERNRSLRGLYLGVHLNFTRSLLAWGIITGMHGVIKRKLAQYE</sequence>
<dbReference type="InterPro" id="IPR023395">
    <property type="entry name" value="MCP_dom_sf"/>
</dbReference>
<keyword evidence="7" id="KW-1133">Transmembrane helix</keyword>
<evidence type="ECO:0000313" key="13">
    <source>
        <dbReference type="Proteomes" id="UP000008068"/>
    </source>
</evidence>
<organism evidence="13">
    <name type="scientific">Caenorhabditis brenneri</name>
    <name type="common">Nematode worm</name>
    <dbReference type="NCBI Taxonomy" id="135651"/>
    <lineage>
        <taxon>Eukaryota</taxon>
        <taxon>Metazoa</taxon>
        <taxon>Ecdysozoa</taxon>
        <taxon>Nematoda</taxon>
        <taxon>Chromadorea</taxon>
        <taxon>Rhabditida</taxon>
        <taxon>Rhabditina</taxon>
        <taxon>Rhabditomorpha</taxon>
        <taxon>Rhabditoidea</taxon>
        <taxon>Rhabditidae</taxon>
        <taxon>Peloderinae</taxon>
        <taxon>Caenorhabditis</taxon>
    </lineage>
</organism>
<dbReference type="PANTHER" id="PTHR46131:SF1">
    <property type="entry name" value="SD08549P"/>
    <property type="match status" value="1"/>
</dbReference>
<dbReference type="PROSITE" id="PS50920">
    <property type="entry name" value="SOLCAR"/>
    <property type="match status" value="1"/>
</dbReference>
<keyword evidence="4 10" id="KW-0812">Transmembrane</keyword>
<dbReference type="GO" id="GO:0005743">
    <property type="term" value="C:mitochondrial inner membrane"/>
    <property type="evidence" value="ECO:0007669"/>
    <property type="project" value="UniProtKB-SubCell"/>
</dbReference>
<dbReference type="EMBL" id="GL380311">
    <property type="protein sequence ID" value="EGT52844.1"/>
    <property type="molecule type" value="Genomic_DNA"/>
</dbReference>
<evidence type="ECO:0000256" key="6">
    <source>
        <dbReference type="ARBA" id="ARBA00022792"/>
    </source>
</evidence>
<dbReference type="OrthoDB" id="2139348at2759"/>
<evidence type="ECO:0000256" key="4">
    <source>
        <dbReference type="ARBA" id="ARBA00022692"/>
    </source>
</evidence>
<name>G0PE98_CAEBE</name>
<dbReference type="GO" id="GO:0051724">
    <property type="term" value="F:NAD transmembrane transporter activity"/>
    <property type="evidence" value="ECO:0007669"/>
    <property type="project" value="TreeGrafter"/>
</dbReference>
<comment type="subcellular location">
    <subcellularLocation>
        <location evidence="1">Mitochondrion inner membrane</location>
        <topology evidence="1">Multi-pass membrane protein</topology>
    </subcellularLocation>
</comment>
<reference evidence="13" key="1">
    <citation type="submission" date="2011-07" db="EMBL/GenBank/DDBJ databases">
        <authorList>
            <consortium name="Caenorhabditis brenneri Sequencing and Analysis Consortium"/>
            <person name="Wilson R.K."/>
        </authorList>
    </citation>
    <scope>NUCLEOTIDE SEQUENCE [LARGE SCALE GENOMIC DNA]</scope>
    <source>
        <strain evidence="13">PB2801</strain>
    </source>
</reference>
<evidence type="ECO:0000256" key="10">
    <source>
        <dbReference type="PROSITE-ProRule" id="PRU00282"/>
    </source>
</evidence>
<evidence type="ECO:0000256" key="11">
    <source>
        <dbReference type="RuleBase" id="RU000488"/>
    </source>
</evidence>
<dbReference type="OMA" id="FTLCHAQ"/>
<dbReference type="SUPFAM" id="SSF103506">
    <property type="entry name" value="Mitochondrial carrier"/>
    <property type="match status" value="1"/>
</dbReference>
<dbReference type="FunCoup" id="G0PE98">
    <property type="interactions" value="2503"/>
</dbReference>
<evidence type="ECO:0000256" key="1">
    <source>
        <dbReference type="ARBA" id="ARBA00004448"/>
    </source>
</evidence>
<dbReference type="HOGENOM" id="CLU_1556633_0_0_1"/>
<keyword evidence="9 10" id="KW-0472">Membrane</keyword>
<evidence type="ECO:0000256" key="3">
    <source>
        <dbReference type="ARBA" id="ARBA00022448"/>
    </source>
</evidence>
<evidence type="ECO:0000313" key="12">
    <source>
        <dbReference type="EMBL" id="EGT52844.1"/>
    </source>
</evidence>
<keyword evidence="8" id="KW-0496">Mitochondrion</keyword>
<evidence type="ECO:0000256" key="2">
    <source>
        <dbReference type="ARBA" id="ARBA00006375"/>
    </source>
</evidence>
<keyword evidence="6" id="KW-0999">Mitochondrion inner membrane</keyword>
<comment type="similarity">
    <text evidence="2 11">Belongs to the mitochondrial carrier (TC 2.A.29) family.</text>
</comment>
<evidence type="ECO:0000256" key="9">
    <source>
        <dbReference type="ARBA" id="ARBA00023136"/>
    </source>
</evidence>